<dbReference type="Proteomes" id="UP000321578">
    <property type="component" value="Unassembled WGS sequence"/>
</dbReference>
<comment type="caution">
    <text evidence="1">The sequence shown here is derived from an EMBL/GenBank/DDBJ whole genome shotgun (WGS) entry which is preliminary data.</text>
</comment>
<gene>
    <name evidence="1" type="ORF">ESY86_05505</name>
</gene>
<proteinExistence type="predicted"/>
<evidence type="ECO:0008006" key="3">
    <source>
        <dbReference type="Google" id="ProtNLM"/>
    </source>
</evidence>
<dbReference type="EMBL" id="VORO01000004">
    <property type="protein sequence ID" value="TXD90197.1"/>
    <property type="molecule type" value="Genomic_DNA"/>
</dbReference>
<evidence type="ECO:0000313" key="2">
    <source>
        <dbReference type="Proteomes" id="UP000321578"/>
    </source>
</evidence>
<accession>A0A5C6ZLC4</accession>
<reference evidence="1 2" key="1">
    <citation type="submission" date="2019-08" db="EMBL/GenBank/DDBJ databases">
        <title>Genomes of Subsaximicrobium wynnwilliamsii strains.</title>
        <authorList>
            <person name="Bowman J.P."/>
        </authorList>
    </citation>
    <scope>NUCLEOTIDE SEQUENCE [LARGE SCALE GENOMIC DNA]</scope>
    <source>
        <strain evidence="1 2">2-80-2</strain>
    </source>
</reference>
<dbReference type="RefSeq" id="WP_147085590.1">
    <property type="nucleotide sequence ID" value="NZ_VORM01000004.1"/>
</dbReference>
<dbReference type="OrthoDB" id="1449138at2"/>
<organism evidence="1 2">
    <name type="scientific">Subsaximicrobium wynnwilliamsii</name>
    <dbReference type="NCBI Taxonomy" id="291179"/>
    <lineage>
        <taxon>Bacteria</taxon>
        <taxon>Pseudomonadati</taxon>
        <taxon>Bacteroidota</taxon>
        <taxon>Flavobacteriia</taxon>
        <taxon>Flavobacteriales</taxon>
        <taxon>Flavobacteriaceae</taxon>
        <taxon>Subsaximicrobium</taxon>
    </lineage>
</organism>
<keyword evidence="2" id="KW-1185">Reference proteome</keyword>
<dbReference type="AlphaFoldDB" id="A0A5C6ZLC4"/>
<protein>
    <recommendedName>
        <fullName evidence="3">DUF2946 domain-containing protein</fullName>
    </recommendedName>
</protein>
<name>A0A5C6ZLC4_9FLAO</name>
<evidence type="ECO:0000313" key="1">
    <source>
        <dbReference type="EMBL" id="TXD90197.1"/>
    </source>
</evidence>
<sequence length="109" mass="12254">MDNTKQIGKNIAAFLLLVALMFPTAIQLLHSCEGHEHIAYEGSSSQIHQEVSDCHICDFHLASFNYDISEYPNFHLPIIPVKIETDLSSLQLHSFITTNTQLRAPPTFS</sequence>